<gene>
    <name evidence="2" type="ordered locus">NT01CX_1998</name>
</gene>
<protein>
    <submittedName>
        <fullName evidence="2">Uncharacterized protein</fullName>
    </submittedName>
</protein>
<dbReference type="KEGG" id="cno:NT01CX_1998"/>
<evidence type="ECO:0000313" key="2">
    <source>
        <dbReference type="EMBL" id="ABK60972.1"/>
    </source>
</evidence>
<keyword evidence="1" id="KW-0472">Membrane</keyword>
<accession>A0Q0B9</accession>
<sequence>MNKPIFFNLHISIFIFTTKFIPIFLFSAMQYYQSSNPLCIFLHLSYHKISYSSLLITLWSRCDILFIPSLVHQSTQISYALQSSSSSSQYTLIFSIPILYIANALVCPSVKITFPFRFLTGIGSHLFILSTFNHFKTFCSLVFDINS</sequence>
<dbReference type="HOGENOM" id="CLU_1764853_0_0_9"/>
<dbReference type="DNASU" id="4541906"/>
<keyword evidence="1" id="KW-0812">Transmembrane</keyword>
<dbReference type="Proteomes" id="UP000008220">
    <property type="component" value="Chromosome"/>
</dbReference>
<evidence type="ECO:0000313" key="3">
    <source>
        <dbReference type="Proteomes" id="UP000008220"/>
    </source>
</evidence>
<feature type="transmembrane region" description="Helical" evidence="1">
    <location>
        <begin position="90"/>
        <end position="110"/>
    </location>
</feature>
<organism evidence="2 3">
    <name type="scientific">Clostridium novyi (strain NT)</name>
    <dbReference type="NCBI Taxonomy" id="386415"/>
    <lineage>
        <taxon>Bacteria</taxon>
        <taxon>Bacillati</taxon>
        <taxon>Bacillota</taxon>
        <taxon>Clostridia</taxon>
        <taxon>Eubacteriales</taxon>
        <taxon>Clostridiaceae</taxon>
        <taxon>Clostridium</taxon>
    </lineage>
</organism>
<dbReference type="EMBL" id="CP000382">
    <property type="protein sequence ID" value="ABK60972.1"/>
    <property type="molecule type" value="Genomic_DNA"/>
</dbReference>
<feature type="transmembrane region" description="Helical" evidence="1">
    <location>
        <begin position="6"/>
        <end position="28"/>
    </location>
</feature>
<keyword evidence="3" id="KW-1185">Reference proteome</keyword>
<feature type="transmembrane region" description="Helical" evidence="1">
    <location>
        <begin position="49"/>
        <end position="70"/>
    </location>
</feature>
<name>A0Q0B9_CLONN</name>
<proteinExistence type="predicted"/>
<evidence type="ECO:0000256" key="1">
    <source>
        <dbReference type="SAM" id="Phobius"/>
    </source>
</evidence>
<reference evidence="2 3" key="1">
    <citation type="journal article" date="2006" name="Nat. Biotechnol.">
        <title>The genome and transcriptomes of the anti-tumor agent Clostridium novyi-NT.</title>
        <authorList>
            <person name="Bettegowda C."/>
            <person name="Huang X."/>
            <person name="Lin J."/>
            <person name="Cheong I."/>
            <person name="Kohli M."/>
            <person name="Szabo S.A."/>
            <person name="Zhang X."/>
            <person name="Diaz L.A. Jr."/>
            <person name="Velculescu V.E."/>
            <person name="Parmigiani G."/>
            <person name="Kinzler K.W."/>
            <person name="Vogelstein B."/>
            <person name="Zhou S."/>
        </authorList>
    </citation>
    <scope>NUCLEOTIDE SEQUENCE [LARGE SCALE GENOMIC DNA]</scope>
    <source>
        <strain evidence="2 3">NT</strain>
    </source>
</reference>
<dbReference type="AlphaFoldDB" id="A0Q0B9"/>
<keyword evidence="1" id="KW-1133">Transmembrane helix</keyword>